<evidence type="ECO:0000256" key="5">
    <source>
        <dbReference type="ARBA" id="ARBA00023849"/>
    </source>
</evidence>
<protein>
    <recommendedName>
        <fullName evidence="5">Peroxiredoxin-like 2A</fullName>
    </recommendedName>
    <alternativeName>
        <fullName evidence="7">Peroxiredoxin-like 2 activated in M-CSF stimulated monocytes</fullName>
    </alternativeName>
    <alternativeName>
        <fullName evidence="6">Redox-regulatory protein FAM213A</fullName>
    </alternativeName>
</protein>
<comment type="similarity">
    <text evidence="4">Belongs to the peroxiredoxin-like PRXL2 family. PRXL2A subfamily.</text>
</comment>
<dbReference type="PANTHER" id="PTHR28630:SF31">
    <property type="entry name" value="PEROXIREDOXIN-LIKE 2A"/>
    <property type="match status" value="1"/>
</dbReference>
<dbReference type="Gene3D" id="3.40.30.10">
    <property type="entry name" value="Glutaredoxin"/>
    <property type="match status" value="1"/>
</dbReference>
<proteinExistence type="inferred from homology"/>
<sequence length="216" mass="24008">MSASTYNKVNTQYSTLSGISLRKVVEGKASDEVIRADTLWEHSPTLIMVVRRPGCQLCREEAVQLRNNQEEIEDKLKVRMVAVVHEVEGAQIFNDGWWKGDLYFDEDKAFYKALGGGSLQWRSPVRLIMPTGIKTLTKSFLYGEKGNLKGEGRIMGGLYILHKGNNGVAYEYLEKTFGDHAPTEEVLGACKLASDKVKGADTTKVNISEPQPGPKL</sequence>
<evidence type="ECO:0000256" key="4">
    <source>
        <dbReference type="ARBA" id="ARBA00023787"/>
    </source>
</evidence>
<dbReference type="Pfam" id="PF13911">
    <property type="entry name" value="AhpC-TSA_2"/>
    <property type="match status" value="1"/>
</dbReference>
<organism evidence="8 9">
    <name type="scientific">Mortierella isabellina</name>
    <name type="common">Filamentous fungus</name>
    <name type="synonym">Umbelopsis isabellina</name>
    <dbReference type="NCBI Taxonomy" id="91625"/>
    <lineage>
        <taxon>Eukaryota</taxon>
        <taxon>Fungi</taxon>
        <taxon>Fungi incertae sedis</taxon>
        <taxon>Mucoromycota</taxon>
        <taxon>Mucoromycotina</taxon>
        <taxon>Umbelopsidomycetes</taxon>
        <taxon>Umbelopsidales</taxon>
        <taxon>Umbelopsidaceae</taxon>
        <taxon>Umbelopsis</taxon>
    </lineage>
</organism>
<comment type="subcellular location">
    <subcellularLocation>
        <location evidence="1">Cytoplasm</location>
    </subcellularLocation>
</comment>
<evidence type="ECO:0000313" key="9">
    <source>
        <dbReference type="Proteomes" id="UP000654370"/>
    </source>
</evidence>
<evidence type="ECO:0000256" key="2">
    <source>
        <dbReference type="ARBA" id="ARBA00022490"/>
    </source>
</evidence>
<evidence type="ECO:0000256" key="3">
    <source>
        <dbReference type="ARBA" id="ARBA00023284"/>
    </source>
</evidence>
<keyword evidence="9" id="KW-1185">Reference proteome</keyword>
<evidence type="ECO:0000256" key="6">
    <source>
        <dbReference type="ARBA" id="ARBA00032058"/>
    </source>
</evidence>
<dbReference type="GO" id="GO:0005737">
    <property type="term" value="C:cytoplasm"/>
    <property type="evidence" value="ECO:0007669"/>
    <property type="project" value="UniProtKB-SubCell"/>
</dbReference>
<evidence type="ECO:0000256" key="7">
    <source>
        <dbReference type="ARBA" id="ARBA00032129"/>
    </source>
</evidence>
<dbReference type="InterPro" id="IPR036249">
    <property type="entry name" value="Thioredoxin-like_sf"/>
</dbReference>
<dbReference type="SUPFAM" id="SSF52833">
    <property type="entry name" value="Thioredoxin-like"/>
    <property type="match status" value="1"/>
</dbReference>
<name>A0A8H7PQ42_MORIS</name>
<dbReference type="EMBL" id="JAEPQZ010000008">
    <property type="protein sequence ID" value="KAG2178142.1"/>
    <property type="molecule type" value="Genomic_DNA"/>
</dbReference>
<dbReference type="AlphaFoldDB" id="A0A8H7PQ42"/>
<gene>
    <name evidence="8" type="ORF">INT43_003395</name>
</gene>
<evidence type="ECO:0000256" key="1">
    <source>
        <dbReference type="ARBA" id="ARBA00004496"/>
    </source>
</evidence>
<comment type="caution">
    <text evidence="8">The sequence shown here is derived from an EMBL/GenBank/DDBJ whole genome shotgun (WGS) entry which is preliminary data.</text>
</comment>
<evidence type="ECO:0000313" key="8">
    <source>
        <dbReference type="EMBL" id="KAG2178142.1"/>
    </source>
</evidence>
<dbReference type="InterPro" id="IPR032801">
    <property type="entry name" value="PXL2A/B/C"/>
</dbReference>
<keyword evidence="2" id="KW-0963">Cytoplasm</keyword>
<dbReference type="OrthoDB" id="40334at2759"/>
<dbReference type="Proteomes" id="UP000654370">
    <property type="component" value="Unassembled WGS sequence"/>
</dbReference>
<dbReference type="PANTHER" id="PTHR28630">
    <property type="match status" value="1"/>
</dbReference>
<reference evidence="8" key="1">
    <citation type="submission" date="2020-12" db="EMBL/GenBank/DDBJ databases">
        <title>Metabolic potential, ecology and presence of endohyphal bacteria is reflected in genomic diversity of Mucoromycotina.</title>
        <authorList>
            <person name="Muszewska A."/>
            <person name="Okrasinska A."/>
            <person name="Steczkiewicz K."/>
            <person name="Drgas O."/>
            <person name="Orlowska M."/>
            <person name="Perlinska-Lenart U."/>
            <person name="Aleksandrzak-Piekarczyk T."/>
            <person name="Szatraj K."/>
            <person name="Zielenkiewicz U."/>
            <person name="Pilsyk S."/>
            <person name="Malc E."/>
            <person name="Mieczkowski P."/>
            <person name="Kruszewska J.S."/>
            <person name="Biernat P."/>
            <person name="Pawlowska J."/>
        </authorList>
    </citation>
    <scope>NUCLEOTIDE SEQUENCE</scope>
    <source>
        <strain evidence="8">WA0000067209</strain>
    </source>
</reference>
<keyword evidence="3" id="KW-0676">Redox-active center</keyword>
<accession>A0A8H7PQ42</accession>